<proteinExistence type="predicted"/>
<feature type="domain" description="Beta-lactamase-related" evidence="1">
    <location>
        <begin position="27"/>
        <end position="342"/>
    </location>
</feature>
<dbReference type="SUPFAM" id="SSF56601">
    <property type="entry name" value="beta-lactamase/transpeptidase-like"/>
    <property type="match status" value="1"/>
</dbReference>
<dbReference type="Gene3D" id="3.40.710.10">
    <property type="entry name" value="DD-peptidase/beta-lactamase superfamily"/>
    <property type="match status" value="1"/>
</dbReference>
<comment type="caution">
    <text evidence="2">The sequence shown here is derived from an EMBL/GenBank/DDBJ whole genome shotgun (WGS) entry which is preliminary data.</text>
</comment>
<dbReference type="InterPro" id="IPR050491">
    <property type="entry name" value="AmpC-like"/>
</dbReference>
<dbReference type="STRING" id="1137280.D777_03015"/>
<dbReference type="InterPro" id="IPR012338">
    <property type="entry name" value="Beta-lactam/transpept-like"/>
</dbReference>
<protein>
    <submittedName>
        <fullName evidence="2">Beta-lactamase</fullName>
    </submittedName>
</protein>
<dbReference type="AlphaFoldDB" id="A0A072MZN9"/>
<evidence type="ECO:0000259" key="1">
    <source>
        <dbReference type="Pfam" id="PF00144"/>
    </source>
</evidence>
<dbReference type="InterPro" id="IPR001466">
    <property type="entry name" value="Beta-lactam-related"/>
</dbReference>
<keyword evidence="3" id="KW-1185">Reference proteome</keyword>
<evidence type="ECO:0000313" key="2">
    <source>
        <dbReference type="EMBL" id="KEF30467.1"/>
    </source>
</evidence>
<gene>
    <name evidence="2" type="ORF">D777_03015</name>
</gene>
<dbReference type="PANTHER" id="PTHR46825:SF9">
    <property type="entry name" value="BETA-LACTAMASE-RELATED DOMAIN-CONTAINING PROTEIN"/>
    <property type="match status" value="1"/>
</dbReference>
<evidence type="ECO:0000313" key="3">
    <source>
        <dbReference type="Proteomes" id="UP000035057"/>
    </source>
</evidence>
<name>A0A072MZN9_9GAMM</name>
<dbReference type="PATRIC" id="fig|1137280.3.peg.2832"/>
<dbReference type="Proteomes" id="UP000035057">
    <property type="component" value="Unassembled WGS sequence"/>
</dbReference>
<reference evidence="2 3" key="1">
    <citation type="submission" date="2012-12" db="EMBL/GenBank/DDBJ databases">
        <title>Genome assembly of Marinobacter sp. AK21.</title>
        <authorList>
            <person name="Khatri I."/>
            <person name="Kumar R."/>
            <person name="Vaidya B."/>
            <person name="Subramanian S."/>
            <person name="Pinnaka A."/>
        </authorList>
    </citation>
    <scope>NUCLEOTIDE SEQUENCE [LARGE SCALE GENOMIC DNA]</scope>
    <source>
        <strain evidence="2 3">AK21</strain>
    </source>
</reference>
<organism evidence="2 3">
    <name type="scientific">Marinobacter nitratireducens</name>
    <dbReference type="NCBI Taxonomy" id="1137280"/>
    <lineage>
        <taxon>Bacteria</taxon>
        <taxon>Pseudomonadati</taxon>
        <taxon>Pseudomonadota</taxon>
        <taxon>Gammaproteobacteria</taxon>
        <taxon>Pseudomonadales</taxon>
        <taxon>Marinobacteraceae</taxon>
        <taxon>Marinobacter</taxon>
    </lineage>
</organism>
<dbReference type="PANTHER" id="PTHR46825">
    <property type="entry name" value="D-ALANYL-D-ALANINE-CARBOXYPEPTIDASE/ENDOPEPTIDASE AMPH"/>
    <property type="match status" value="1"/>
</dbReference>
<dbReference type="Pfam" id="PF00144">
    <property type="entry name" value="Beta-lactamase"/>
    <property type="match status" value="1"/>
</dbReference>
<dbReference type="EMBL" id="ANIE01000008">
    <property type="protein sequence ID" value="KEF30467.1"/>
    <property type="molecule type" value="Genomic_DNA"/>
</dbReference>
<sequence length="356" mass="39424">MSRGESGRWGSYTNVTFLEQGVVVEEFIKSLLSTVKAPATGIVVIHNGHIVINDAFGLADVENSVKAHPRSSFKLASITKHFTAFSILRLVEYGKIKLSDPLLKYFPEYESLNPRIKIENLLNHTSGIPGYTELTELFSPYEKVEATHEQMLTVFMGQPLLFEPGSRFEYSNSGYYLLGLIIERASGYTYEEYLKREFFNPIGMHDTCYASDKSIIPNRVRGYDTQQGASNTSLQNCEYISMNPPYAAGGLCSTTTDMAKWLSALLAGRVLGSDLMLKACSPTKLKNGLAVEYGYGLNVGTKHGVKAVGHDGGIPGFASAFMMYPESNTAILVLVNDERSDPWAIEDRISSYILRK</sequence>
<accession>A0A072MZN9</accession>